<evidence type="ECO:0000313" key="2">
    <source>
        <dbReference type="Proteomes" id="UP000198424"/>
    </source>
</evidence>
<dbReference type="EMBL" id="MUGY01000025">
    <property type="protein sequence ID" value="OXA91341.1"/>
    <property type="molecule type" value="Genomic_DNA"/>
</dbReference>
<name>A0ABX4CD04_FLAHY</name>
<sequence>MEQILKKLNFFIENNLPLMLSNYTEDDFDTILDERDENYFSEKWMEIFDTIQEKVNESKTDNTISDRSREKVFKLVYSITNHPDLSSYVSDDFGLIIQSLEINYNNYWLNSLWLEYKKGNLPHGLLAETKGELIDLI</sequence>
<dbReference type="Proteomes" id="UP000198424">
    <property type="component" value="Unassembled WGS sequence"/>
</dbReference>
<comment type="caution">
    <text evidence="1">The sequence shown here is derived from an EMBL/GenBank/DDBJ whole genome shotgun (WGS) entry which is preliminary data.</text>
</comment>
<reference evidence="1 2" key="1">
    <citation type="submission" date="2016-11" db="EMBL/GenBank/DDBJ databases">
        <title>Whole genomes of Flavobacteriaceae.</title>
        <authorList>
            <person name="Stine C."/>
            <person name="Li C."/>
            <person name="Tadesse D."/>
        </authorList>
    </citation>
    <scope>NUCLEOTIDE SEQUENCE [LARGE SCALE GENOMIC DNA]</scope>
    <source>
        <strain evidence="1 2">ATCC 29551</strain>
    </source>
</reference>
<organism evidence="1 2">
    <name type="scientific">Flavobacterium hydatis</name>
    <name type="common">Cytophaga aquatilis</name>
    <dbReference type="NCBI Taxonomy" id="991"/>
    <lineage>
        <taxon>Bacteria</taxon>
        <taxon>Pseudomonadati</taxon>
        <taxon>Bacteroidota</taxon>
        <taxon>Flavobacteriia</taxon>
        <taxon>Flavobacteriales</taxon>
        <taxon>Flavobacteriaceae</taxon>
        <taxon>Flavobacterium</taxon>
    </lineage>
</organism>
<evidence type="ECO:0008006" key="3">
    <source>
        <dbReference type="Google" id="ProtNLM"/>
    </source>
</evidence>
<accession>A0ABX4CD04</accession>
<proteinExistence type="predicted"/>
<gene>
    <name evidence="1" type="ORF">B0A62_16805</name>
</gene>
<protein>
    <recommendedName>
        <fullName evidence="3">CdiI immunity protein domain-containing protein</fullName>
    </recommendedName>
</protein>
<dbReference type="RefSeq" id="WP_051885754.1">
    <property type="nucleotide sequence ID" value="NZ_JBEWQG010000002.1"/>
</dbReference>
<keyword evidence="2" id="KW-1185">Reference proteome</keyword>
<evidence type="ECO:0000313" key="1">
    <source>
        <dbReference type="EMBL" id="OXA91341.1"/>
    </source>
</evidence>